<protein>
    <submittedName>
        <fullName evidence="1">Uncharacterized protein</fullName>
    </submittedName>
</protein>
<dbReference type="EMBL" id="JAGTJQ010000007">
    <property type="protein sequence ID" value="KAH7027672.1"/>
    <property type="molecule type" value="Genomic_DNA"/>
</dbReference>
<dbReference type="Proteomes" id="UP000756346">
    <property type="component" value="Unassembled WGS sequence"/>
</dbReference>
<accession>A0A9P8Y499</accession>
<sequence>MGWARAKTEGGLCLAVVAREAIGHGGFELEMKSGSREPDWHRRGVSPNTRAETWWGPAMLATVRAGYIGRGGEGGGNPASWDRLVCGAGRLAGDAHSSRLSKQVAMAVEGVLPEEVAACGRQQRRKPGDKTLRSLMPVFLNPGPLMGLGICLKRTEGHRAGPAGNAWVARWGSDLGSWTWIMQEDSRVGVLLETCPVEIVRPW</sequence>
<dbReference type="RefSeq" id="XP_046010471.1">
    <property type="nucleotide sequence ID" value="XM_046156990.1"/>
</dbReference>
<proteinExistence type="predicted"/>
<organism evidence="1 2">
    <name type="scientific">Microdochium trichocladiopsis</name>
    <dbReference type="NCBI Taxonomy" id="1682393"/>
    <lineage>
        <taxon>Eukaryota</taxon>
        <taxon>Fungi</taxon>
        <taxon>Dikarya</taxon>
        <taxon>Ascomycota</taxon>
        <taxon>Pezizomycotina</taxon>
        <taxon>Sordariomycetes</taxon>
        <taxon>Xylariomycetidae</taxon>
        <taxon>Xylariales</taxon>
        <taxon>Microdochiaceae</taxon>
        <taxon>Microdochium</taxon>
    </lineage>
</organism>
<evidence type="ECO:0000313" key="2">
    <source>
        <dbReference type="Proteomes" id="UP000756346"/>
    </source>
</evidence>
<name>A0A9P8Y499_9PEZI</name>
<dbReference type="GeneID" id="70186536"/>
<reference evidence="1" key="1">
    <citation type="journal article" date="2021" name="Nat. Commun.">
        <title>Genetic determinants of endophytism in the Arabidopsis root mycobiome.</title>
        <authorList>
            <person name="Mesny F."/>
            <person name="Miyauchi S."/>
            <person name="Thiergart T."/>
            <person name="Pickel B."/>
            <person name="Atanasova L."/>
            <person name="Karlsson M."/>
            <person name="Huettel B."/>
            <person name="Barry K.W."/>
            <person name="Haridas S."/>
            <person name="Chen C."/>
            <person name="Bauer D."/>
            <person name="Andreopoulos W."/>
            <person name="Pangilinan J."/>
            <person name="LaButti K."/>
            <person name="Riley R."/>
            <person name="Lipzen A."/>
            <person name="Clum A."/>
            <person name="Drula E."/>
            <person name="Henrissat B."/>
            <person name="Kohler A."/>
            <person name="Grigoriev I.V."/>
            <person name="Martin F.M."/>
            <person name="Hacquard S."/>
        </authorList>
    </citation>
    <scope>NUCLEOTIDE SEQUENCE</scope>
    <source>
        <strain evidence="1">MPI-CAGE-CH-0230</strain>
    </source>
</reference>
<comment type="caution">
    <text evidence="1">The sequence shown here is derived from an EMBL/GenBank/DDBJ whole genome shotgun (WGS) entry which is preliminary data.</text>
</comment>
<dbReference type="AlphaFoldDB" id="A0A9P8Y499"/>
<evidence type="ECO:0000313" key="1">
    <source>
        <dbReference type="EMBL" id="KAH7027672.1"/>
    </source>
</evidence>
<gene>
    <name evidence="1" type="ORF">B0I36DRAFT_351177</name>
</gene>
<keyword evidence="2" id="KW-1185">Reference proteome</keyword>